<dbReference type="InterPro" id="IPR050708">
    <property type="entry name" value="T6SS_VgrG/RHS"/>
</dbReference>
<evidence type="ECO:0008006" key="3">
    <source>
        <dbReference type="Google" id="ProtNLM"/>
    </source>
</evidence>
<dbReference type="NCBIfam" id="TIGR03696">
    <property type="entry name" value="Rhs_assc_core"/>
    <property type="match status" value="1"/>
</dbReference>
<name>A0A845GC60_9BURK</name>
<reference evidence="1 2" key="1">
    <citation type="submission" date="2020-01" db="EMBL/GenBank/DDBJ databases">
        <title>Novel species isolated from a subtropical stream in China.</title>
        <authorList>
            <person name="Lu H."/>
        </authorList>
    </citation>
    <scope>NUCLEOTIDE SEQUENCE [LARGE SCALE GENOMIC DNA]</scope>
    <source>
        <strain evidence="1 2">FT82W</strain>
    </source>
</reference>
<dbReference type="AlphaFoldDB" id="A0A845GC60"/>
<dbReference type="InterPro" id="IPR022385">
    <property type="entry name" value="Rhs_assc_core"/>
</dbReference>
<dbReference type="PANTHER" id="PTHR32305">
    <property type="match status" value="1"/>
</dbReference>
<protein>
    <recommendedName>
        <fullName evidence="3">RHS repeat-associated core domain-containing protein</fullName>
    </recommendedName>
</protein>
<accession>A0A845GC60</accession>
<dbReference type="InterPro" id="IPR006530">
    <property type="entry name" value="YD"/>
</dbReference>
<dbReference type="NCBIfam" id="TIGR01643">
    <property type="entry name" value="YD_repeat_2x"/>
    <property type="match status" value="2"/>
</dbReference>
<sequence>MMSPKIAVVELNKNQKLEIGELMQKLGRKLGAGMPAIKGLGLALGLLWPLLSLAASTTTSTVTYEYDPVTGSLLSQSLNPDTPQANVKTAYTYDGYGNRRTTTVSSAATGQAAIPSRTVETVTYDPYGIAPTSYTNALGQQSSASYDPYHLPLYVDSLNGLRSIWVYDSFGRQTQETRPDGTISKWSYSLCSPDTPCALPTAKYFVLKRSYAANGSTENAPMVKSYYDMLSRIVRNETIGFDGTSVITQDTEYDSFGRVYRSSRPYYAGQSIQWTVFSYDVLGRQTDVLGPDGAHAHTDYSGLTVVETNPLGQTRTTVKDSRGLLTRVTDTDNNSLSYQYDANGNLTQTTDPQGNLTTYVYDALNHRLSSSDPDLGKWNYVYDVLGELIQQTDPKGQVTTMAYDLRGRVTNRSEPDLKSNWTYDNCTMGKGKLCKVTADNGYSSTQTYDDKGRPATTSTTIGTAYQTSVTYDADGHVLTQAYPTGLNLQYVYTALGYLKEVRNNSSNALYWQANARDAEGHLTQQTYGNNVVTQQVFDPATGRLNTITAGANNAVQNLSFTYDLRGNMLTRGDANQSLSETFLYDALNRLTSNTVNSAGAGLVTQTYAYDNIGNITSRSDMGAYTYGPVNARPHAVDHIVMADGSIRQYSYDGVGNLTQEVQRDASNNVIAAKGRTETWTSFNMPLSLTSPVSMGAFVYGPDHQRIKMTVDGTTTTYLNPDNAGGLLYEKDVKSDGTIEHRHFVTVGGGVVALIKQTGTGTQSVLYMHRDNLGSTTTITNASGAVIERMAYEPFGKRRTPQGAMDPNNIIAGVNTDRGYTNHEHLDGLDLIHMNGRVYDPTTGRFISADPNVPYPTNIQSYNRYSYVRNNPLVTLDPSGFWDDGGASFSGWIDRTSGELGNYFNSSLNFSFAWGTGGGSNQQSGTTGTTRSTCNVAIPQPCPGGPSIDNSFGVDGPGSVSVPGASLWDVTKDIMIGAQVTFQAPKLTVTRDVPANAVLYKMPNGDAFYAPPNTDWKDIYIAGRIGGLNPFAVHDAVWQFGKFDFQRDATKGMFYRAYTDASNYGVGIYMYGAGYSLSETIMIGSIASFLGSSNSLDPAQRDYWVKGWKAADAMYSKDLPVRRRDPLNPPIRQGH</sequence>
<dbReference type="PANTHER" id="PTHR32305:SF17">
    <property type="entry name" value="TRNA NUCLEASE WAPA"/>
    <property type="match status" value="1"/>
</dbReference>
<dbReference type="EMBL" id="WWCW01000117">
    <property type="protein sequence ID" value="MYM90379.1"/>
    <property type="molecule type" value="Genomic_DNA"/>
</dbReference>
<dbReference type="Gene3D" id="2.180.10.10">
    <property type="entry name" value="RHS repeat-associated core"/>
    <property type="match status" value="3"/>
</dbReference>
<gene>
    <name evidence="1" type="ORF">GTP91_24805</name>
</gene>
<evidence type="ECO:0000313" key="1">
    <source>
        <dbReference type="EMBL" id="MYM90379.1"/>
    </source>
</evidence>
<proteinExistence type="predicted"/>
<evidence type="ECO:0000313" key="2">
    <source>
        <dbReference type="Proteomes" id="UP000470302"/>
    </source>
</evidence>
<dbReference type="RefSeq" id="WP_161099176.1">
    <property type="nucleotide sequence ID" value="NZ_WWCW01000117.1"/>
</dbReference>
<dbReference type="Proteomes" id="UP000470302">
    <property type="component" value="Unassembled WGS sequence"/>
</dbReference>
<organism evidence="1 2">
    <name type="scientific">Duganella vulcania</name>
    <dbReference type="NCBI Taxonomy" id="2692166"/>
    <lineage>
        <taxon>Bacteria</taxon>
        <taxon>Pseudomonadati</taxon>
        <taxon>Pseudomonadota</taxon>
        <taxon>Betaproteobacteria</taxon>
        <taxon>Burkholderiales</taxon>
        <taxon>Oxalobacteraceae</taxon>
        <taxon>Telluria group</taxon>
        <taxon>Duganella</taxon>
    </lineage>
</organism>
<dbReference type="Pfam" id="PF05593">
    <property type="entry name" value="RHS_repeat"/>
    <property type="match status" value="2"/>
</dbReference>
<comment type="caution">
    <text evidence="1">The sequence shown here is derived from an EMBL/GenBank/DDBJ whole genome shotgun (WGS) entry which is preliminary data.</text>
</comment>
<dbReference type="InterPro" id="IPR031325">
    <property type="entry name" value="RHS_repeat"/>
</dbReference>